<proteinExistence type="predicted"/>
<feature type="region of interest" description="Disordered" evidence="1">
    <location>
        <begin position="135"/>
        <end position="163"/>
    </location>
</feature>
<organism evidence="2 3">
    <name type="scientific">Mycobacterium paragordonae</name>
    <dbReference type="NCBI Taxonomy" id="1389713"/>
    <lineage>
        <taxon>Bacteria</taxon>
        <taxon>Bacillati</taxon>
        <taxon>Actinomycetota</taxon>
        <taxon>Actinomycetes</taxon>
        <taxon>Mycobacteriales</taxon>
        <taxon>Mycobacteriaceae</taxon>
        <taxon>Mycobacterium</taxon>
    </lineage>
</organism>
<name>A0ABQ1C184_9MYCO</name>
<evidence type="ECO:0008006" key="4">
    <source>
        <dbReference type="Google" id="ProtNLM"/>
    </source>
</evidence>
<evidence type="ECO:0000313" key="3">
    <source>
        <dbReference type="Proteomes" id="UP000465240"/>
    </source>
</evidence>
<evidence type="ECO:0000313" key="2">
    <source>
        <dbReference type="EMBL" id="GFG77913.1"/>
    </source>
</evidence>
<dbReference type="Proteomes" id="UP000465240">
    <property type="component" value="Unassembled WGS sequence"/>
</dbReference>
<evidence type="ECO:0000256" key="1">
    <source>
        <dbReference type="SAM" id="MobiDB-lite"/>
    </source>
</evidence>
<sequence length="163" mass="17630">MSEDTRPDAADDTQINAEADEIGAANTDTADAVENAPEAQSDGNADDSAGNTFPRTYVEELRKESAKHRERARQAEERADALARRLHSELVRATNRLENPADLPYDAEHLDDPEMLKSALDALLSDRPYFRKRKVAGDAGQGPRGGGQAPFSLLGAIKGTVNT</sequence>
<reference evidence="2 3" key="1">
    <citation type="journal article" date="2019" name="Emerg. Microbes Infect.">
        <title>Comprehensive subspecies identification of 175 nontuberculous mycobacteria species based on 7547 genomic profiles.</title>
        <authorList>
            <person name="Matsumoto Y."/>
            <person name="Kinjo T."/>
            <person name="Motooka D."/>
            <person name="Nabeya D."/>
            <person name="Jung N."/>
            <person name="Uechi K."/>
            <person name="Horii T."/>
            <person name="Iida T."/>
            <person name="Fujita J."/>
            <person name="Nakamura S."/>
        </authorList>
    </citation>
    <scope>NUCLEOTIDE SEQUENCE [LARGE SCALE GENOMIC DNA]</scope>
    <source>
        <strain evidence="2 3">JCM 18565</strain>
    </source>
</reference>
<keyword evidence="3" id="KW-1185">Reference proteome</keyword>
<gene>
    <name evidence="2" type="ORF">MPRG_11890</name>
</gene>
<accession>A0ABQ1C184</accession>
<dbReference type="EMBL" id="BLKX01000001">
    <property type="protein sequence ID" value="GFG77913.1"/>
    <property type="molecule type" value="Genomic_DNA"/>
</dbReference>
<dbReference type="RefSeq" id="WP_242460386.1">
    <property type="nucleotide sequence ID" value="NZ_BLKX01000001.1"/>
</dbReference>
<protein>
    <recommendedName>
        <fullName evidence="4">Nucleotide exchange factor GrpE</fullName>
    </recommendedName>
</protein>
<feature type="compositionally biased region" description="Gly residues" evidence="1">
    <location>
        <begin position="139"/>
        <end position="148"/>
    </location>
</feature>
<comment type="caution">
    <text evidence="2">The sequence shown here is derived from an EMBL/GenBank/DDBJ whole genome shotgun (WGS) entry which is preliminary data.</text>
</comment>
<feature type="region of interest" description="Disordered" evidence="1">
    <location>
        <begin position="1"/>
        <end position="78"/>
    </location>
</feature>